<name>A0AAW0P309_9GOBI</name>
<dbReference type="InterPro" id="IPR026721">
    <property type="entry name" value="TMEM18"/>
</dbReference>
<keyword evidence="1" id="KW-0812">Transmembrane</keyword>
<dbReference type="PANTHER" id="PTHR14680">
    <property type="entry name" value="SI:DKEY-126G1.9-RELATED"/>
    <property type="match status" value="1"/>
</dbReference>
<gene>
    <name evidence="2" type="ORF">WMY93_016411</name>
</gene>
<dbReference type="AlphaFoldDB" id="A0AAW0P309"/>
<evidence type="ECO:0008006" key="4">
    <source>
        <dbReference type="Google" id="ProtNLM"/>
    </source>
</evidence>
<feature type="transmembrane region" description="Helical" evidence="1">
    <location>
        <begin position="137"/>
        <end position="156"/>
    </location>
</feature>
<dbReference type="PANTHER" id="PTHR14680:SF1">
    <property type="entry name" value="REQUIRED FOR DRUG-INDUCED DEATH PROTEIN 1"/>
    <property type="match status" value="1"/>
</dbReference>
<feature type="transmembrane region" description="Helical" evidence="1">
    <location>
        <begin position="200"/>
        <end position="224"/>
    </location>
</feature>
<dbReference type="EMBL" id="JBBPFD010000011">
    <property type="protein sequence ID" value="KAK7907799.1"/>
    <property type="molecule type" value="Genomic_DNA"/>
</dbReference>
<reference evidence="3" key="1">
    <citation type="submission" date="2024-04" db="EMBL/GenBank/DDBJ databases">
        <title>Salinicola lusitanus LLJ914,a marine bacterium isolated from the Okinawa Trough.</title>
        <authorList>
            <person name="Li J."/>
        </authorList>
    </citation>
    <scope>NUCLEOTIDE SEQUENCE [LARGE SCALE GENOMIC DNA]</scope>
</reference>
<keyword evidence="3" id="KW-1185">Reference proteome</keyword>
<feature type="transmembrane region" description="Helical" evidence="1">
    <location>
        <begin position="108"/>
        <end position="125"/>
    </location>
</feature>
<keyword evidence="1" id="KW-0472">Membrane</keyword>
<feature type="transmembrane region" description="Helical" evidence="1">
    <location>
        <begin position="163"/>
        <end position="180"/>
    </location>
</feature>
<comment type="caution">
    <text evidence="2">The sequence shown here is derived from an EMBL/GenBank/DDBJ whole genome shotgun (WGS) entry which is preliminary data.</text>
</comment>
<proteinExistence type="predicted"/>
<sequence>MKTNLLALQLYGRNVVGDSISEARYERHVNCVDSAQDVSSTDDETMFENGIRNVGSYNKKVHLAFFEESYQPLTDYDEDREKMKEEKKKRKKEKYKKMRKSVKKTLKCTWKCLVLGLYNFALGYSTPMSVVQWSEPWLIGLVSFHFACMCVTVVTCRFYKAQICHFLLMAALVYSAEYLNELAAMNWRSFSNFQYFDSKGMFISLVFSIPLLLNTVIIVMVWVYRTFSTMTELKTLQLKRKMRTQKREKVD</sequence>
<dbReference type="InterPro" id="IPR031667">
    <property type="entry name" value="RDD1"/>
</dbReference>
<organism evidence="2 3">
    <name type="scientific">Mugilogobius chulae</name>
    <name type="common">yellowstripe goby</name>
    <dbReference type="NCBI Taxonomy" id="88201"/>
    <lineage>
        <taxon>Eukaryota</taxon>
        <taxon>Metazoa</taxon>
        <taxon>Chordata</taxon>
        <taxon>Craniata</taxon>
        <taxon>Vertebrata</taxon>
        <taxon>Euteleostomi</taxon>
        <taxon>Actinopterygii</taxon>
        <taxon>Neopterygii</taxon>
        <taxon>Teleostei</taxon>
        <taxon>Neoteleostei</taxon>
        <taxon>Acanthomorphata</taxon>
        <taxon>Gobiaria</taxon>
        <taxon>Gobiiformes</taxon>
        <taxon>Gobioidei</taxon>
        <taxon>Gobiidae</taxon>
        <taxon>Gobionellinae</taxon>
        <taxon>Mugilogobius</taxon>
    </lineage>
</organism>
<evidence type="ECO:0000256" key="1">
    <source>
        <dbReference type="SAM" id="Phobius"/>
    </source>
</evidence>
<dbReference type="Pfam" id="PF14770">
    <property type="entry name" value="TMEM18"/>
    <property type="match status" value="1"/>
</dbReference>
<protein>
    <recommendedName>
        <fullName evidence="4">Transmembrane protein 18</fullName>
    </recommendedName>
</protein>
<evidence type="ECO:0000313" key="2">
    <source>
        <dbReference type="EMBL" id="KAK7907799.1"/>
    </source>
</evidence>
<dbReference type="Proteomes" id="UP001460270">
    <property type="component" value="Unassembled WGS sequence"/>
</dbReference>
<keyword evidence="1" id="KW-1133">Transmembrane helix</keyword>
<evidence type="ECO:0000313" key="3">
    <source>
        <dbReference type="Proteomes" id="UP001460270"/>
    </source>
</evidence>
<accession>A0AAW0P309</accession>